<sequence>MKKRIYRLGALVMLTVSVSISAQQKKSTGRVGINISDPQATLDIQVSEANKDSDTNEGIIAPKLSKERIAKIAEPVEGTLVYATDATYSGAEPKVAKIDGKGYYYFDGTEWVKSTGKGSGANDGYWAQRNNGGVTETYLKPALDNGDLLTYKSDRTLYKNLGNFDFTKHYWANGLNVNLEGEVPNLVAISSDILKENSKIASGDIVKMNDLFYFATNIYEIKNSHTIKSPSKPKSYAGKEFRLFTDTDVSGNVKELRSLVGSSTANLNKKLVSVSGVDGVAEAGTRLGTTTPNVEVVSGVRGIASSFTGSTVRNLTGVEGIALPYKSSNTTISGIKGIAMSGNKGMYDKIDGGSYPVTKIDGISGVIAHASMLSNATSKLAFAVDSKLEFLDRSKSDLAYGLRSHLKFGKNVNIKDVNGIEIFIEGGANPVSIENLFAFKYVKRNTEKAFNPKNMYGLYLEDILNGSVKNYAIYTGLGKVRFGDNVGIGVDAPEEKLEVAGNVKAESFLGANGAGIFPDYVFEDYYQGNATTKADYKFKSLSQVEDFVKQNGHLPGYASAKKIKEQGYVDLMATQLTNVEKIEELYLHSIEQDKALKAKEAKIEKLETKNKELEERLAKLEALLLSK</sequence>
<accession>I3ZZJ0</accession>
<dbReference type="GeneID" id="97258958"/>
<proteinExistence type="predicted"/>
<evidence type="ECO:0000256" key="2">
    <source>
        <dbReference type="SAM" id="SignalP"/>
    </source>
</evidence>
<dbReference type="STRING" id="867902.Ornrh_0930"/>
<dbReference type="HOGENOM" id="CLU_030782_0_0_10"/>
<keyword evidence="2" id="KW-0732">Signal</keyword>
<dbReference type="GeneID" id="71570460"/>
<feature type="signal peptide" evidence="2">
    <location>
        <begin position="1"/>
        <end position="22"/>
    </location>
</feature>
<evidence type="ECO:0000313" key="3">
    <source>
        <dbReference type="EMBL" id="AFL97124.1"/>
    </source>
</evidence>
<dbReference type="PATRIC" id="fig|867902.3.peg.912"/>
<dbReference type="EMBL" id="CP003283">
    <property type="protein sequence ID" value="AFL97124.1"/>
    <property type="molecule type" value="Genomic_DNA"/>
</dbReference>
<keyword evidence="4" id="KW-1185">Reference proteome</keyword>
<dbReference type="AlphaFoldDB" id="I3ZZJ0"/>
<protein>
    <submittedName>
        <fullName evidence="3">Uncharacterized protein</fullName>
    </submittedName>
</protein>
<feature type="chain" id="PRO_5003685185" evidence="2">
    <location>
        <begin position="23"/>
        <end position="627"/>
    </location>
</feature>
<evidence type="ECO:0000313" key="4">
    <source>
        <dbReference type="Proteomes" id="UP000006051"/>
    </source>
</evidence>
<dbReference type="Proteomes" id="UP000006051">
    <property type="component" value="Chromosome"/>
</dbReference>
<dbReference type="eggNOG" id="COG5295">
    <property type="taxonomic scope" value="Bacteria"/>
</dbReference>
<name>I3ZZJ0_ORNRL</name>
<keyword evidence="1" id="KW-0175">Coiled coil</keyword>
<reference evidence="3 4" key="1">
    <citation type="submission" date="2012-06" db="EMBL/GenBank/DDBJ databases">
        <title>The complete genome of Ornithobacterium rhinotracheale DSM 15997.</title>
        <authorList>
            <consortium name="US DOE Joint Genome Institute (JGI-PGF)"/>
            <person name="Lucas S."/>
            <person name="Copeland A."/>
            <person name="Lapidus A."/>
            <person name="Goodwin L."/>
            <person name="Pitluck S."/>
            <person name="Peters L."/>
            <person name="Mikhailova N."/>
            <person name="Teshima H."/>
            <person name="Kyrpides N."/>
            <person name="Mavromatis K."/>
            <person name="Pagani I."/>
            <person name="Ivanova N."/>
            <person name="Ovchinnikova G."/>
            <person name="Zeytun A."/>
            <person name="Detter J.C."/>
            <person name="Han C."/>
            <person name="Land M."/>
            <person name="Hauser L."/>
            <person name="Markowitz V."/>
            <person name="Cheng J.-F."/>
            <person name="Hugenholtz P."/>
            <person name="Woyke T."/>
            <person name="Wu D."/>
            <person name="Lang E."/>
            <person name="Kopitz M."/>
            <person name="Brambilla E."/>
            <person name="Klenk H.-P."/>
            <person name="Eisen J.A."/>
        </authorList>
    </citation>
    <scope>NUCLEOTIDE SEQUENCE [LARGE SCALE GENOMIC DNA]</scope>
    <source>
        <strain evidence="4">ATCC 51463 / DSM 15997 / CCUG 23171 / LMG 9086</strain>
    </source>
</reference>
<dbReference type="RefSeq" id="WP_014790725.1">
    <property type="nucleotide sequence ID" value="NC_018016.1"/>
</dbReference>
<gene>
    <name evidence="3" type="ordered locus">Ornrh_0930</name>
</gene>
<feature type="coiled-coil region" evidence="1">
    <location>
        <begin position="589"/>
        <end position="623"/>
    </location>
</feature>
<dbReference type="KEGG" id="orh:Ornrh_0930"/>
<evidence type="ECO:0000256" key="1">
    <source>
        <dbReference type="SAM" id="Coils"/>
    </source>
</evidence>
<organism evidence="3 4">
    <name type="scientific">Ornithobacterium rhinotracheale (strain ATCC 51463 / DSM 15997 / CCUG 23171 / CIP 104009 / LMG 9086)</name>
    <dbReference type="NCBI Taxonomy" id="867902"/>
    <lineage>
        <taxon>Bacteria</taxon>
        <taxon>Pseudomonadati</taxon>
        <taxon>Bacteroidota</taxon>
        <taxon>Flavobacteriia</taxon>
        <taxon>Flavobacteriales</taxon>
        <taxon>Weeksellaceae</taxon>
        <taxon>Ornithobacterium</taxon>
    </lineage>
</organism>